<dbReference type="EMBL" id="BAABBF010000002">
    <property type="protein sequence ID" value="GAA3704242.1"/>
    <property type="molecule type" value="Genomic_DNA"/>
</dbReference>
<name>A0ABP7DGJ9_9SPHN</name>
<proteinExistence type="predicted"/>
<gene>
    <name evidence="2" type="ORF">GCM10022268_12310</name>
</gene>
<evidence type="ECO:0000313" key="2">
    <source>
        <dbReference type="EMBL" id="GAA3704242.1"/>
    </source>
</evidence>
<reference evidence="3" key="1">
    <citation type="journal article" date="2019" name="Int. J. Syst. Evol. Microbiol.">
        <title>The Global Catalogue of Microorganisms (GCM) 10K type strain sequencing project: providing services to taxonomists for standard genome sequencing and annotation.</title>
        <authorList>
            <consortium name="The Broad Institute Genomics Platform"/>
            <consortium name="The Broad Institute Genome Sequencing Center for Infectious Disease"/>
            <person name="Wu L."/>
            <person name="Ma J."/>
        </authorList>
    </citation>
    <scope>NUCLEOTIDE SEQUENCE [LARGE SCALE GENOMIC DNA]</scope>
    <source>
        <strain evidence="3">JCM 17498</strain>
    </source>
</reference>
<feature type="region of interest" description="Disordered" evidence="1">
    <location>
        <begin position="1"/>
        <end position="21"/>
    </location>
</feature>
<dbReference type="Proteomes" id="UP001500523">
    <property type="component" value="Unassembled WGS sequence"/>
</dbReference>
<evidence type="ECO:0000256" key="1">
    <source>
        <dbReference type="SAM" id="MobiDB-lite"/>
    </source>
</evidence>
<feature type="compositionally biased region" description="Basic and acidic residues" evidence="1">
    <location>
        <begin position="10"/>
        <end position="21"/>
    </location>
</feature>
<accession>A0ABP7DGJ9</accession>
<keyword evidence="3" id="KW-1185">Reference proteome</keyword>
<evidence type="ECO:0008006" key="4">
    <source>
        <dbReference type="Google" id="ProtNLM"/>
    </source>
</evidence>
<comment type="caution">
    <text evidence="2">The sequence shown here is derived from an EMBL/GenBank/DDBJ whole genome shotgun (WGS) entry which is preliminary data.</text>
</comment>
<evidence type="ECO:0000313" key="3">
    <source>
        <dbReference type="Proteomes" id="UP001500523"/>
    </source>
</evidence>
<protein>
    <recommendedName>
        <fullName evidence="4">Hemerythrin-like domain-containing protein</fullName>
    </recommendedName>
</protein>
<organism evidence="2 3">
    <name type="scientific">Sphingomonas cynarae</name>
    <dbReference type="NCBI Taxonomy" id="930197"/>
    <lineage>
        <taxon>Bacteria</taxon>
        <taxon>Pseudomonadati</taxon>
        <taxon>Pseudomonadota</taxon>
        <taxon>Alphaproteobacteria</taxon>
        <taxon>Sphingomonadales</taxon>
        <taxon>Sphingomonadaceae</taxon>
        <taxon>Sphingomonas</taxon>
    </lineage>
</organism>
<sequence>MTMACSDPAVSRDRDVPDGIHDDRKGDMHLFQAVMDCHRRLIAAAEALRDQLGGTEPTPALVRLRFEMAIAVRENLIATQQLWSRIEQGISDIGTLVPGYDRLKAAESELHVRYAHHIATWPVAAIHADFRRFAVTKRRFLDDLCRHARLLEADFLRPACRLVEANARRGAGQA</sequence>